<feature type="domain" description="Response regulatory" evidence="3">
    <location>
        <begin position="2"/>
        <end position="113"/>
    </location>
</feature>
<dbReference type="PANTHER" id="PTHR44591">
    <property type="entry name" value="STRESS RESPONSE REGULATOR PROTEIN 1"/>
    <property type="match status" value="1"/>
</dbReference>
<dbReference type="PROSITE" id="PS50110">
    <property type="entry name" value="RESPONSE_REGULATORY"/>
    <property type="match status" value="1"/>
</dbReference>
<dbReference type="PANTHER" id="PTHR44591:SF3">
    <property type="entry name" value="RESPONSE REGULATORY DOMAIN-CONTAINING PROTEIN"/>
    <property type="match status" value="1"/>
</dbReference>
<evidence type="ECO:0000313" key="4">
    <source>
        <dbReference type="EMBL" id="OGG46174.1"/>
    </source>
</evidence>
<accession>A0A1F6CAG2</accession>
<dbReference type="AlphaFoldDB" id="A0A1F6CAG2"/>
<evidence type="ECO:0000313" key="5">
    <source>
        <dbReference type="Proteomes" id="UP000178606"/>
    </source>
</evidence>
<feature type="modified residue" description="4-aspartylphosphate" evidence="2">
    <location>
        <position position="51"/>
    </location>
</feature>
<organism evidence="4 5">
    <name type="scientific">Handelsmanbacteria sp. (strain RIFCSPLOWO2_12_FULL_64_10)</name>
    <dbReference type="NCBI Taxonomy" id="1817868"/>
    <lineage>
        <taxon>Bacteria</taxon>
        <taxon>Candidatus Handelsmaniibacteriota</taxon>
    </lineage>
</organism>
<keyword evidence="1 2" id="KW-0597">Phosphoprotein</keyword>
<dbReference type="SMART" id="SM00448">
    <property type="entry name" value="REC"/>
    <property type="match status" value="1"/>
</dbReference>
<proteinExistence type="predicted"/>
<dbReference type="Gene3D" id="3.40.50.2300">
    <property type="match status" value="1"/>
</dbReference>
<protein>
    <recommendedName>
        <fullName evidence="3">Response regulatory domain-containing protein</fullName>
    </recommendedName>
</protein>
<dbReference type="GO" id="GO:0000160">
    <property type="term" value="P:phosphorelay signal transduction system"/>
    <property type="evidence" value="ECO:0007669"/>
    <property type="project" value="InterPro"/>
</dbReference>
<dbReference type="InterPro" id="IPR011006">
    <property type="entry name" value="CheY-like_superfamily"/>
</dbReference>
<sequence>MKILIVDDDKFVLDAVGSMLTQAGHPIQKVPNGRRALEVLRQRAPDLVITDIRMPGISGIDLCRAAKNLHPDLPVIGMSGHATDDDVGENLFDGFLQKPFLVADLIDKVEEVRQKRAWTTAIKS</sequence>
<evidence type="ECO:0000259" key="3">
    <source>
        <dbReference type="PROSITE" id="PS50110"/>
    </source>
</evidence>
<dbReference type="InterPro" id="IPR050595">
    <property type="entry name" value="Bact_response_regulator"/>
</dbReference>
<dbReference type="EMBL" id="MFKF01000338">
    <property type="protein sequence ID" value="OGG46174.1"/>
    <property type="molecule type" value="Genomic_DNA"/>
</dbReference>
<dbReference type="Pfam" id="PF00072">
    <property type="entry name" value="Response_reg"/>
    <property type="match status" value="1"/>
</dbReference>
<comment type="caution">
    <text evidence="4">The sequence shown here is derived from an EMBL/GenBank/DDBJ whole genome shotgun (WGS) entry which is preliminary data.</text>
</comment>
<evidence type="ECO:0000256" key="1">
    <source>
        <dbReference type="ARBA" id="ARBA00022553"/>
    </source>
</evidence>
<dbReference type="CDD" id="cd00156">
    <property type="entry name" value="REC"/>
    <property type="match status" value="1"/>
</dbReference>
<gene>
    <name evidence="4" type="ORF">A3F84_26200</name>
</gene>
<evidence type="ECO:0000256" key="2">
    <source>
        <dbReference type="PROSITE-ProRule" id="PRU00169"/>
    </source>
</evidence>
<dbReference type="InterPro" id="IPR001789">
    <property type="entry name" value="Sig_transdc_resp-reg_receiver"/>
</dbReference>
<reference evidence="4 5" key="1">
    <citation type="journal article" date="2016" name="Nat. Commun.">
        <title>Thousands of microbial genomes shed light on interconnected biogeochemical processes in an aquifer system.</title>
        <authorList>
            <person name="Anantharaman K."/>
            <person name="Brown C.T."/>
            <person name="Hug L.A."/>
            <person name="Sharon I."/>
            <person name="Castelle C.J."/>
            <person name="Probst A.J."/>
            <person name="Thomas B.C."/>
            <person name="Singh A."/>
            <person name="Wilkins M.J."/>
            <person name="Karaoz U."/>
            <person name="Brodie E.L."/>
            <person name="Williams K.H."/>
            <person name="Hubbard S.S."/>
            <person name="Banfield J.F."/>
        </authorList>
    </citation>
    <scope>NUCLEOTIDE SEQUENCE [LARGE SCALE GENOMIC DNA]</scope>
    <source>
        <strain evidence="5">RIFCSPLOWO2_12_FULL_64_10</strain>
    </source>
</reference>
<name>A0A1F6CAG2_HANXR</name>
<dbReference type="SUPFAM" id="SSF52172">
    <property type="entry name" value="CheY-like"/>
    <property type="match status" value="1"/>
</dbReference>
<dbReference type="Proteomes" id="UP000178606">
    <property type="component" value="Unassembled WGS sequence"/>
</dbReference>